<reference evidence="2 3" key="1">
    <citation type="journal article" date="2018" name="Genome Biol. Evol.">
        <title>Multiple Roots of Fruiting Body Formation in Amoebozoa.</title>
        <authorList>
            <person name="Hillmann F."/>
            <person name="Forbes G."/>
            <person name="Novohradska S."/>
            <person name="Ferling I."/>
            <person name="Riege K."/>
            <person name="Groth M."/>
            <person name="Westermann M."/>
            <person name="Marz M."/>
            <person name="Spaller T."/>
            <person name="Winckler T."/>
            <person name="Schaap P."/>
            <person name="Glockner G."/>
        </authorList>
    </citation>
    <scope>NUCLEOTIDE SEQUENCE [LARGE SCALE GENOMIC DNA]</scope>
    <source>
        <strain evidence="2 3">Jena</strain>
    </source>
</reference>
<dbReference type="STRING" id="1890364.A0A2P6NIF9"/>
<comment type="caution">
    <text evidence="2">The sequence shown here is derived from an EMBL/GenBank/DDBJ whole genome shotgun (WGS) entry which is preliminary data.</text>
</comment>
<dbReference type="EMBL" id="MDYQ01000077">
    <property type="protein sequence ID" value="PRP83734.1"/>
    <property type="molecule type" value="Genomic_DNA"/>
</dbReference>
<name>A0A2P6NIF9_9EUKA</name>
<proteinExistence type="predicted"/>
<organism evidence="2 3">
    <name type="scientific">Planoprotostelium fungivorum</name>
    <dbReference type="NCBI Taxonomy" id="1890364"/>
    <lineage>
        <taxon>Eukaryota</taxon>
        <taxon>Amoebozoa</taxon>
        <taxon>Evosea</taxon>
        <taxon>Variosea</taxon>
        <taxon>Cavosteliida</taxon>
        <taxon>Cavosteliaceae</taxon>
        <taxon>Planoprotostelium</taxon>
    </lineage>
</organism>
<protein>
    <submittedName>
        <fullName evidence="2">Uncharacterized protein</fullName>
    </submittedName>
</protein>
<evidence type="ECO:0000313" key="2">
    <source>
        <dbReference type="EMBL" id="PRP83734.1"/>
    </source>
</evidence>
<feature type="region of interest" description="Disordered" evidence="1">
    <location>
        <begin position="203"/>
        <end position="246"/>
    </location>
</feature>
<gene>
    <name evidence="2" type="ORF">PROFUN_09066</name>
</gene>
<accession>A0A2P6NIF9</accession>
<evidence type="ECO:0000256" key="1">
    <source>
        <dbReference type="SAM" id="MobiDB-lite"/>
    </source>
</evidence>
<sequence>MAHLLSRVYHAPRTRTRVERTRTDIDPSMIQIHAGEDEVARRMHAFMEHKKSQNDESNQREFSRLLERSRHEARTATKQIQRSLQIKKHKVINFEGVESQTDSLDDVHQEPFDGVSERLSNLESYMGCNYAVPLDTYTRLKRLEDRLARMDETEMERLQRIEQLEYKRALPQKKRARVEVFTKVDPNRDLHLLENLTSQPIMPIAMPPLTQSPPPPSLSTSSSTPNKQPTSTSSLTPTTAPDEIKDRIQFLKDKLIEKKKMSTT</sequence>
<dbReference type="InParanoid" id="A0A2P6NIF9"/>
<dbReference type="AlphaFoldDB" id="A0A2P6NIF9"/>
<feature type="compositionally biased region" description="Low complexity" evidence="1">
    <location>
        <begin position="218"/>
        <end position="241"/>
    </location>
</feature>
<dbReference type="OrthoDB" id="5531344at2759"/>
<dbReference type="Proteomes" id="UP000241769">
    <property type="component" value="Unassembled WGS sequence"/>
</dbReference>
<evidence type="ECO:0000313" key="3">
    <source>
        <dbReference type="Proteomes" id="UP000241769"/>
    </source>
</evidence>
<keyword evidence="3" id="KW-1185">Reference proteome</keyword>